<evidence type="ECO:0000256" key="1">
    <source>
        <dbReference type="ARBA" id="ARBA00023122"/>
    </source>
</evidence>
<evidence type="ECO:0000313" key="2">
    <source>
        <dbReference type="EMBL" id="AUN32872.1"/>
    </source>
</evidence>
<dbReference type="SMART" id="SM00116">
    <property type="entry name" value="CBS"/>
    <property type="match status" value="2"/>
</dbReference>
<dbReference type="KEGG" id="ncb:C0V82_18630"/>
<dbReference type="SUPFAM" id="SSF54631">
    <property type="entry name" value="CBS-domain pair"/>
    <property type="match status" value="1"/>
</dbReference>
<dbReference type="InterPro" id="IPR000644">
    <property type="entry name" value="CBS_dom"/>
</dbReference>
<dbReference type="EMBL" id="CP025612">
    <property type="protein sequence ID" value="AUN32872.1"/>
    <property type="molecule type" value="Genomic_DNA"/>
</dbReference>
<dbReference type="InterPro" id="IPR051257">
    <property type="entry name" value="Diverse_CBS-Domain"/>
</dbReference>
<accession>A0A2K9NIG6</accession>
<dbReference type="PANTHER" id="PTHR43080">
    <property type="entry name" value="CBS DOMAIN-CONTAINING PROTEIN CBSX3, MITOCHONDRIAL"/>
    <property type="match status" value="1"/>
</dbReference>
<keyword evidence="3" id="KW-1185">Reference proteome</keyword>
<dbReference type="CDD" id="cd04622">
    <property type="entry name" value="CBS_pair_HRP1_like"/>
    <property type="match status" value="1"/>
</dbReference>
<dbReference type="Gene3D" id="3.10.580.10">
    <property type="entry name" value="CBS-domain"/>
    <property type="match status" value="1"/>
</dbReference>
<organism evidence="2 3">
    <name type="scientific">Niveispirillum cyanobacteriorum</name>
    <dbReference type="NCBI Taxonomy" id="1612173"/>
    <lineage>
        <taxon>Bacteria</taxon>
        <taxon>Pseudomonadati</taxon>
        <taxon>Pseudomonadota</taxon>
        <taxon>Alphaproteobacteria</taxon>
        <taxon>Rhodospirillales</taxon>
        <taxon>Azospirillaceae</taxon>
        <taxon>Niveispirillum</taxon>
    </lineage>
</organism>
<reference evidence="2 3" key="1">
    <citation type="submission" date="2017-12" db="EMBL/GenBank/DDBJ databases">
        <title>Genomes of bacteria within cyanobacterial aggregates.</title>
        <authorList>
            <person name="Cai H."/>
        </authorList>
    </citation>
    <scope>NUCLEOTIDE SEQUENCE [LARGE SCALE GENOMIC DNA]</scope>
    <source>
        <strain evidence="2 3">TH16</strain>
    </source>
</reference>
<keyword evidence="1" id="KW-0129">CBS domain</keyword>
<dbReference type="AlphaFoldDB" id="A0A2K9NIG6"/>
<dbReference type="PROSITE" id="PS51371">
    <property type="entry name" value="CBS"/>
    <property type="match status" value="1"/>
</dbReference>
<dbReference type="OrthoDB" id="9802114at2"/>
<protein>
    <submittedName>
        <fullName evidence="2">CBS domain-containing protein</fullName>
    </submittedName>
</protein>
<dbReference type="RefSeq" id="WP_102114399.1">
    <property type="nucleotide sequence ID" value="NZ_BMGN01000007.1"/>
</dbReference>
<dbReference type="Pfam" id="PF00571">
    <property type="entry name" value="CBS"/>
    <property type="match status" value="2"/>
</dbReference>
<dbReference type="InterPro" id="IPR046342">
    <property type="entry name" value="CBS_dom_sf"/>
</dbReference>
<name>A0A2K9NIG6_9PROT</name>
<dbReference type="PANTHER" id="PTHR43080:SF2">
    <property type="entry name" value="CBS DOMAIN-CONTAINING PROTEIN"/>
    <property type="match status" value="1"/>
</dbReference>
<dbReference type="Proteomes" id="UP000234752">
    <property type="component" value="Chromosome eg_2"/>
</dbReference>
<proteinExistence type="predicted"/>
<sequence length="143" mass="15264">MKVSEAMSRDVRVANPTESIEDVARMMADQDVGSLPVGEGDRLVGMVTDRDIVVRAVAAGRGPGTKVRDVMSGNVKYCFDDEEIEAVSRNMGNIQVRRLAVLNREKRLVGILSLGDVAVNAPQVAGHALGGVSRPAGDHNQRA</sequence>
<evidence type="ECO:0000313" key="3">
    <source>
        <dbReference type="Proteomes" id="UP000234752"/>
    </source>
</evidence>
<gene>
    <name evidence="2" type="ORF">C0V82_18630</name>
</gene>